<dbReference type="EMBL" id="CP042326">
    <property type="protein sequence ID" value="QDZ39023.1"/>
    <property type="molecule type" value="Genomic_DNA"/>
</dbReference>
<sequence>MAKSRPPLEEMTLRQLRKVASSYNISRYSRMRKSQLLEAILNIEGQNQHSPASSWESETQELMEASKFELGTNNSSSNVEEEQNLASVDEELPELPGGYGKSRIVMMPRDPQWSYVYWDISNEHKEELRHQGGQQLVLRLYDVTEAEAESNTLSTVQEFPVDELAREWYVPIPISDRDYLCEIGYRCADSTWLVLATSKPVHMPPVYPSDWIEDHFIELDWENNLEEIPEEELTLPEPKNAQDKSRHLEDRNRQIYEEIFEISEPLEGQRLTGSFYNSMPPSSVSSYIFASGVGFEQSFQGEGETPRQFLEDISPQFTLVGEKRLMLSGATYPEATVILGEQQIQSNAEGKFYFLIPFTENVMECPITVYSKEGHHIFSLQMKLTKHPTTVDTEVKAETVSEVVRN</sequence>
<accession>A0A5B8NIG2</accession>
<dbReference type="InterPro" id="IPR036269">
    <property type="entry name" value="Rho_N_sf"/>
</dbReference>
<keyword evidence="3" id="KW-1185">Reference proteome</keyword>
<dbReference type="RefSeq" id="WP_146294632.1">
    <property type="nucleotide sequence ID" value="NZ_CP042326.1"/>
</dbReference>
<dbReference type="Proteomes" id="UP000318453">
    <property type="component" value="Chromosome"/>
</dbReference>
<dbReference type="OrthoDB" id="417618at2"/>
<feature type="domain" description="Rho termination factor-like N-terminal" evidence="1">
    <location>
        <begin position="7"/>
        <end position="49"/>
    </location>
</feature>
<dbReference type="Gene3D" id="1.10.720.10">
    <property type="match status" value="1"/>
</dbReference>
<dbReference type="Pfam" id="PF16258">
    <property type="entry name" value="DUF4912"/>
    <property type="match status" value="1"/>
</dbReference>
<dbReference type="SMART" id="SM00959">
    <property type="entry name" value="Rho_N"/>
    <property type="match status" value="1"/>
</dbReference>
<protein>
    <submittedName>
        <fullName evidence="2">DUF4912 domain-containing protein</fullName>
    </submittedName>
</protein>
<dbReference type="Pfam" id="PF07498">
    <property type="entry name" value="Rho_N"/>
    <property type="match status" value="1"/>
</dbReference>
<dbReference type="InterPro" id="IPR011112">
    <property type="entry name" value="Rho-like_N"/>
</dbReference>
<evidence type="ECO:0000313" key="2">
    <source>
        <dbReference type="EMBL" id="QDZ39023.1"/>
    </source>
</evidence>
<evidence type="ECO:0000313" key="3">
    <source>
        <dbReference type="Proteomes" id="UP000318453"/>
    </source>
</evidence>
<reference evidence="2" key="1">
    <citation type="submission" date="2019-08" db="EMBL/GenBank/DDBJ databases">
        <title>Carotenoids and Carotenoid Binding Proteins in the Halophilic Cyanobacterium Euhalothece sp. ZM00.</title>
        <authorList>
            <person name="Cho S.M."/>
            <person name="Song J.Y."/>
            <person name="Park Y.-I."/>
        </authorList>
    </citation>
    <scope>NUCLEOTIDE SEQUENCE [LARGE SCALE GENOMIC DNA]</scope>
    <source>
        <strain evidence="2">Z-M001</strain>
    </source>
</reference>
<organism evidence="2 3">
    <name type="scientific">Euhalothece natronophila Z-M001</name>
    <dbReference type="NCBI Taxonomy" id="522448"/>
    <lineage>
        <taxon>Bacteria</taxon>
        <taxon>Bacillati</taxon>
        <taxon>Cyanobacteriota</taxon>
        <taxon>Cyanophyceae</taxon>
        <taxon>Oscillatoriophycideae</taxon>
        <taxon>Chroococcales</taxon>
        <taxon>Halothecacae</taxon>
        <taxon>Halothece cluster</taxon>
        <taxon>Euhalothece</taxon>
    </lineage>
</organism>
<dbReference type="AlphaFoldDB" id="A0A5B8NIG2"/>
<dbReference type="KEGG" id="enn:FRE64_03165"/>
<proteinExistence type="predicted"/>
<dbReference type="SUPFAM" id="SSF68912">
    <property type="entry name" value="Rho N-terminal domain-like"/>
    <property type="match status" value="1"/>
</dbReference>
<dbReference type="GO" id="GO:0006353">
    <property type="term" value="P:DNA-templated transcription termination"/>
    <property type="evidence" value="ECO:0007669"/>
    <property type="project" value="InterPro"/>
</dbReference>
<gene>
    <name evidence="2" type="ORF">FRE64_03165</name>
</gene>
<evidence type="ECO:0000259" key="1">
    <source>
        <dbReference type="SMART" id="SM00959"/>
    </source>
</evidence>
<dbReference type="InterPro" id="IPR032585">
    <property type="entry name" value="DUF4912"/>
</dbReference>
<name>A0A5B8NIG2_9CHRO</name>